<evidence type="ECO:0000256" key="2">
    <source>
        <dbReference type="SAM" id="Phobius"/>
    </source>
</evidence>
<proteinExistence type="predicted"/>
<reference evidence="5" key="1">
    <citation type="journal article" date="2019" name="Int. J. Syst. Evol. Microbiol.">
        <title>The Global Catalogue of Microorganisms (GCM) 10K type strain sequencing project: providing services to taxonomists for standard genome sequencing and annotation.</title>
        <authorList>
            <consortium name="The Broad Institute Genomics Platform"/>
            <consortium name="The Broad Institute Genome Sequencing Center for Infectious Disease"/>
            <person name="Wu L."/>
            <person name="Ma J."/>
        </authorList>
    </citation>
    <scope>NUCLEOTIDE SEQUENCE [LARGE SCALE GENOMIC DNA]</scope>
    <source>
        <strain evidence="5">YIM 94188</strain>
    </source>
</reference>
<dbReference type="Pfam" id="PF07331">
    <property type="entry name" value="TctB"/>
    <property type="match status" value="1"/>
</dbReference>
<evidence type="ECO:0000256" key="1">
    <source>
        <dbReference type="SAM" id="MobiDB-lite"/>
    </source>
</evidence>
<feature type="transmembrane region" description="Helical" evidence="2">
    <location>
        <begin position="160"/>
        <end position="179"/>
    </location>
</feature>
<dbReference type="EMBL" id="JBHSNS010000007">
    <property type="protein sequence ID" value="MFC5730168.1"/>
    <property type="molecule type" value="Genomic_DNA"/>
</dbReference>
<dbReference type="RefSeq" id="WP_136431621.1">
    <property type="nucleotide sequence ID" value="NZ_JBHSNS010000007.1"/>
</dbReference>
<comment type="caution">
    <text evidence="4">The sequence shown here is derived from an EMBL/GenBank/DDBJ whole genome shotgun (WGS) entry which is preliminary data.</text>
</comment>
<dbReference type="Proteomes" id="UP001596072">
    <property type="component" value="Unassembled WGS sequence"/>
</dbReference>
<dbReference type="InterPro" id="IPR009936">
    <property type="entry name" value="DUF1468"/>
</dbReference>
<evidence type="ECO:0000313" key="4">
    <source>
        <dbReference type="EMBL" id="MFC5730168.1"/>
    </source>
</evidence>
<gene>
    <name evidence="4" type="ORF">ACFPQB_14695</name>
</gene>
<feature type="transmembrane region" description="Helical" evidence="2">
    <location>
        <begin position="72"/>
        <end position="90"/>
    </location>
</feature>
<feature type="region of interest" description="Disordered" evidence="1">
    <location>
        <begin position="1"/>
        <end position="33"/>
    </location>
</feature>
<evidence type="ECO:0000259" key="3">
    <source>
        <dbReference type="Pfam" id="PF07331"/>
    </source>
</evidence>
<feature type="transmembrane region" description="Helical" evidence="2">
    <location>
        <begin position="111"/>
        <end position="127"/>
    </location>
</feature>
<keyword evidence="2" id="KW-0472">Membrane</keyword>
<feature type="transmembrane region" description="Helical" evidence="2">
    <location>
        <begin position="40"/>
        <end position="60"/>
    </location>
</feature>
<protein>
    <submittedName>
        <fullName evidence="4">Tripartite tricarboxylate transporter TctB family protein</fullName>
    </submittedName>
</protein>
<keyword evidence="2" id="KW-0812">Transmembrane</keyword>
<name>A0ABW0ZIZ7_9ACTN</name>
<sequence>MTGSDSRELGAVPDGGRAGHGAEPGELDVDDASSSPVGPLIAGVVMIGFGILMLTQTLAIKGEGFEPEGPRFMPMLATVVWLGLSTVYLVQQLLRMARSRDGLPVQRFAHSGRVVALLVLLVAYAYAIDPVGYIISTAVFFVSAARVLGSGVLARDVTVAVGLSVGVYFVFTRLLGVYLPPGVLPL</sequence>
<keyword evidence="2" id="KW-1133">Transmembrane helix</keyword>
<feature type="domain" description="DUF1468" evidence="3">
    <location>
        <begin position="41"/>
        <end position="180"/>
    </location>
</feature>
<organism evidence="4 5">
    <name type="scientific">Nocardioides vastitatis</name>
    <dbReference type="NCBI Taxonomy" id="2568655"/>
    <lineage>
        <taxon>Bacteria</taxon>
        <taxon>Bacillati</taxon>
        <taxon>Actinomycetota</taxon>
        <taxon>Actinomycetes</taxon>
        <taxon>Propionibacteriales</taxon>
        <taxon>Nocardioidaceae</taxon>
        <taxon>Nocardioides</taxon>
    </lineage>
</organism>
<accession>A0ABW0ZIZ7</accession>
<keyword evidence="5" id="KW-1185">Reference proteome</keyword>
<evidence type="ECO:0000313" key="5">
    <source>
        <dbReference type="Proteomes" id="UP001596072"/>
    </source>
</evidence>